<organism evidence="1 2">
    <name type="scientific">Solimonas marina</name>
    <dbReference type="NCBI Taxonomy" id="2714601"/>
    <lineage>
        <taxon>Bacteria</taxon>
        <taxon>Pseudomonadati</taxon>
        <taxon>Pseudomonadota</taxon>
        <taxon>Gammaproteobacteria</taxon>
        <taxon>Nevskiales</taxon>
        <taxon>Nevskiaceae</taxon>
        <taxon>Solimonas</taxon>
    </lineage>
</organism>
<accession>A0A969W9S7</accession>
<protein>
    <submittedName>
        <fullName evidence="1">Uncharacterized protein</fullName>
    </submittedName>
</protein>
<evidence type="ECO:0000313" key="2">
    <source>
        <dbReference type="Proteomes" id="UP000653472"/>
    </source>
</evidence>
<name>A0A969W9S7_9GAMM</name>
<proteinExistence type="predicted"/>
<evidence type="ECO:0000313" key="1">
    <source>
        <dbReference type="EMBL" id="NKF21541.1"/>
    </source>
</evidence>
<sequence>MGTKNNPAPCDCYAKAEPDEPLFVLLARDKHAPTLVWLWATLRELDGEKKEIVDEARQCALDMMVWAKDHNRKVVGLGQATLAGAMELVRTVNGLVKESRKTQTGNEATGFEMMRRFLAETHFEGIDEEKS</sequence>
<dbReference type="Proteomes" id="UP000653472">
    <property type="component" value="Unassembled WGS sequence"/>
</dbReference>
<comment type="caution">
    <text evidence="1">The sequence shown here is derived from an EMBL/GenBank/DDBJ whole genome shotgun (WGS) entry which is preliminary data.</text>
</comment>
<dbReference type="RefSeq" id="WP_168146799.1">
    <property type="nucleotide sequence ID" value="NZ_JAAVXB010000002.1"/>
</dbReference>
<dbReference type="EMBL" id="JAAVXB010000002">
    <property type="protein sequence ID" value="NKF21541.1"/>
    <property type="molecule type" value="Genomic_DNA"/>
</dbReference>
<reference evidence="1" key="1">
    <citation type="submission" date="2020-03" db="EMBL/GenBank/DDBJ databases">
        <title>Solimonas marina sp. nov., isolated from deep seawater of the Pacific Ocean.</title>
        <authorList>
            <person name="Liu X."/>
            <person name="Lai Q."/>
            <person name="Sun F."/>
            <person name="Gai Y."/>
            <person name="Li G."/>
            <person name="Shao Z."/>
        </authorList>
    </citation>
    <scope>NUCLEOTIDE SEQUENCE</scope>
    <source>
        <strain evidence="1">C16B3</strain>
    </source>
</reference>
<gene>
    <name evidence="1" type="ORF">G7Y82_04370</name>
</gene>
<keyword evidence="2" id="KW-1185">Reference proteome</keyword>
<dbReference type="AlphaFoldDB" id="A0A969W9S7"/>